<reference evidence="3 4" key="1">
    <citation type="submission" date="2018-05" db="EMBL/GenBank/DDBJ databases">
        <title>Genomic Encyclopedia of Archaeal and Bacterial Type Strains, Phase II (KMG-II): from individual species to whole genera.</title>
        <authorList>
            <person name="Goeker M."/>
        </authorList>
    </citation>
    <scope>NUCLEOTIDE SEQUENCE [LARGE SCALE GENOMIC DNA]</scope>
    <source>
        <strain evidence="3 4">DSM 45184</strain>
    </source>
</reference>
<gene>
    <name evidence="3" type="ORF">BC793_1761</name>
</gene>
<organism evidence="3 4">
    <name type="scientific">Actinoplanes xinjiangensis</name>
    <dbReference type="NCBI Taxonomy" id="512350"/>
    <lineage>
        <taxon>Bacteria</taxon>
        <taxon>Bacillati</taxon>
        <taxon>Actinomycetota</taxon>
        <taxon>Actinomycetes</taxon>
        <taxon>Micromonosporales</taxon>
        <taxon>Micromonosporaceae</taxon>
        <taxon>Actinoplanes</taxon>
    </lineage>
</organism>
<evidence type="ECO:0000259" key="2">
    <source>
        <dbReference type="Pfam" id="PF13751"/>
    </source>
</evidence>
<proteinExistence type="predicted"/>
<dbReference type="Pfam" id="PF05598">
    <property type="entry name" value="DUF772"/>
    <property type="match status" value="1"/>
</dbReference>
<dbReference type="PANTHER" id="PTHR35604">
    <property type="entry name" value="TRANSPOSASE INSH FOR INSERTION SEQUENCE ELEMENT IS5A-RELATED"/>
    <property type="match status" value="1"/>
</dbReference>
<dbReference type="InterPro" id="IPR047629">
    <property type="entry name" value="IS1182_transpos"/>
</dbReference>
<evidence type="ECO:0000313" key="4">
    <source>
        <dbReference type="Proteomes" id="UP000245697"/>
    </source>
</evidence>
<sequence>MTLGRASQQSDPADPVRRFCGAALAPNSIFVFLDQHRDRLFPDDLFSDLFALVGRRSVPPSLVATVMVLQRLEGLSDREAVDRFTFDVRWRYAAGAGGFDGSGRAGFAHTVLVDMRERLRRSDRPDRIFEVALAAAREAGLLGHRRVLDSTPLYDAVATMDTVTLIRCAVRGLLTAADPDLAAVLRTVLTSGDDYTTTGKPVVDWDDKAAREALIDSRARDGQALLAALDGREDLPETVIQAMTLLATVLGQDLETGDDGILRIARKVAADRVISTVDPQARHGHKTQHRGFDGYKGHLALDPDSEIITDTQVTPGNTGDATPTPTLISDLTDPPADTPGTTPAGDPAVYGDCAYGAGEVLALLHDAGIDIKTKVQAPVAPGGRFTKDTFTIDLTTATVTCPNQVTITIRPITGHPRHAGQADFGAVCADCPLRAQCTTSKTGRHITISRWETYLVTARTRQQDPGWKADYRATRPKVERKIAHLMRRRHGGRRTRMRGLQRVAADFKLLAAATNIARLATLGLTHQPQGWALT</sequence>
<feature type="domain" description="Transposase DDE" evidence="2">
    <location>
        <begin position="401"/>
        <end position="520"/>
    </location>
</feature>
<protein>
    <submittedName>
        <fullName evidence="3">IS4 family transposase</fullName>
    </submittedName>
</protein>
<evidence type="ECO:0000313" key="3">
    <source>
        <dbReference type="EMBL" id="PWK23046.1"/>
    </source>
</evidence>
<dbReference type="InterPro" id="IPR025668">
    <property type="entry name" value="Tnp_DDE_dom"/>
</dbReference>
<dbReference type="AlphaFoldDB" id="A0A316DZ65"/>
<dbReference type="RefSeq" id="WP_203896704.1">
    <property type="nucleotide sequence ID" value="NZ_BONA01000138.1"/>
</dbReference>
<accession>A0A316DZ65</accession>
<comment type="caution">
    <text evidence="3">The sequence shown here is derived from an EMBL/GenBank/DDBJ whole genome shotgun (WGS) entry which is preliminary data.</text>
</comment>
<keyword evidence="4" id="KW-1185">Reference proteome</keyword>
<dbReference type="NCBIfam" id="NF033551">
    <property type="entry name" value="transpos_IS1182"/>
    <property type="match status" value="1"/>
</dbReference>
<feature type="domain" description="Transposase InsH N-terminal" evidence="1">
    <location>
        <begin position="27"/>
        <end position="100"/>
    </location>
</feature>
<dbReference type="EMBL" id="QGGR01000076">
    <property type="protein sequence ID" value="PWK23046.1"/>
    <property type="molecule type" value="Genomic_DNA"/>
</dbReference>
<evidence type="ECO:0000259" key="1">
    <source>
        <dbReference type="Pfam" id="PF05598"/>
    </source>
</evidence>
<dbReference type="InterPro" id="IPR008490">
    <property type="entry name" value="Transposase_InsH_N"/>
</dbReference>
<name>A0A316DZ65_9ACTN</name>
<dbReference type="Proteomes" id="UP000245697">
    <property type="component" value="Unassembled WGS sequence"/>
</dbReference>
<dbReference type="Pfam" id="PF13751">
    <property type="entry name" value="DDE_Tnp_1_6"/>
    <property type="match status" value="1"/>
</dbReference>
<dbReference type="PANTHER" id="PTHR35604:SF2">
    <property type="entry name" value="TRANSPOSASE INSH FOR INSERTION SEQUENCE ELEMENT IS5A-RELATED"/>
    <property type="match status" value="1"/>
</dbReference>